<protein>
    <submittedName>
        <fullName evidence="1">Uncharacterized protein</fullName>
    </submittedName>
</protein>
<dbReference type="Proteomes" id="UP001273935">
    <property type="component" value="Unassembled WGS sequence"/>
</dbReference>
<accession>A0ABU3XRF9</accession>
<sequence>MPRFIGSLAILGLLLGLSLGRAFKPEVTQLERVETQGSRLVLWFNQAPQQTAEHRDGALAFVFDARAESTQGRLQLAGRPVNWRLQKTPAGAVLHFVATRPLKGEWQGAWVDGQWRLSIDLHEG</sequence>
<organism evidence="1 2">
    <name type="scientific">Metapseudomonas otitidis</name>
    <dbReference type="NCBI Taxonomy" id="319939"/>
    <lineage>
        <taxon>Bacteria</taxon>
        <taxon>Pseudomonadati</taxon>
        <taxon>Pseudomonadota</taxon>
        <taxon>Gammaproteobacteria</taxon>
        <taxon>Pseudomonadales</taxon>
        <taxon>Pseudomonadaceae</taxon>
        <taxon>Metapseudomonas</taxon>
    </lineage>
</organism>
<proteinExistence type="predicted"/>
<evidence type="ECO:0000313" key="1">
    <source>
        <dbReference type="EMBL" id="MDV3440502.1"/>
    </source>
</evidence>
<reference evidence="1 2" key="1">
    <citation type="submission" date="2023-10" db="EMBL/GenBank/DDBJ databases">
        <title>Pseudomonas otitidis isolated from a paediatric patient with cystic fibrosis in Chile.</title>
        <authorList>
            <person name="Amsteins-Romero L."/>
            <person name="Opazo-Capurro A."/>
            <person name="Matus-Kohler M."/>
            <person name="Gonzalez-Rocha G."/>
        </authorList>
    </citation>
    <scope>NUCLEOTIDE SEQUENCE [LARGE SCALE GENOMIC DNA]</scope>
    <source>
        <strain evidence="1 2">P-714</strain>
    </source>
</reference>
<dbReference type="RefSeq" id="WP_317233935.1">
    <property type="nucleotide sequence ID" value="NZ_JAWJUL010000047.1"/>
</dbReference>
<gene>
    <name evidence="1" type="ORF">R0G64_13790</name>
</gene>
<comment type="caution">
    <text evidence="1">The sequence shown here is derived from an EMBL/GenBank/DDBJ whole genome shotgun (WGS) entry which is preliminary data.</text>
</comment>
<evidence type="ECO:0000313" key="2">
    <source>
        <dbReference type="Proteomes" id="UP001273935"/>
    </source>
</evidence>
<name>A0ABU3XRF9_9GAMM</name>
<keyword evidence="2" id="KW-1185">Reference proteome</keyword>
<dbReference type="EMBL" id="JAWJUL010000047">
    <property type="protein sequence ID" value="MDV3440502.1"/>
    <property type="molecule type" value="Genomic_DNA"/>
</dbReference>